<gene>
    <name evidence="1" type="ORF">KVG22_01835</name>
</gene>
<evidence type="ECO:0000313" key="1">
    <source>
        <dbReference type="EMBL" id="MBY8915316.1"/>
    </source>
</evidence>
<keyword evidence="2" id="KW-1185">Reference proteome</keyword>
<dbReference type="Pfam" id="PF14350">
    <property type="entry name" value="Beta_protein"/>
    <property type="match status" value="1"/>
</dbReference>
<dbReference type="RefSeq" id="WP_223004046.1">
    <property type="nucleotide sequence ID" value="NZ_JAHSQO010000001.1"/>
</dbReference>
<protein>
    <submittedName>
        <fullName evidence="1">Beta family protein</fullName>
    </submittedName>
</protein>
<dbReference type="InterPro" id="IPR025683">
    <property type="entry name" value="Protein_beta"/>
</dbReference>
<name>A0ABS7R2Z5_9HYPH</name>
<evidence type="ECO:0000313" key="2">
    <source>
        <dbReference type="Proteomes" id="UP000777661"/>
    </source>
</evidence>
<comment type="caution">
    <text evidence="1">The sequence shown here is derived from an EMBL/GenBank/DDBJ whole genome shotgun (WGS) entry which is preliminary data.</text>
</comment>
<dbReference type="Proteomes" id="UP000777661">
    <property type="component" value="Unassembled WGS sequence"/>
</dbReference>
<reference evidence="1 2" key="1">
    <citation type="submission" date="2021-06" db="EMBL/GenBank/DDBJ databases">
        <title>Nitratireductor porphyridii sp. nov., isolated from a small marine red alga, Porphyridium purpureum in South Korea.</title>
        <authorList>
            <person name="Kim K.H."/>
            <person name="Kristyanto S."/>
            <person name="Jeon C.O."/>
        </authorList>
    </citation>
    <scope>NUCLEOTIDE SEQUENCE [LARGE SCALE GENOMIC DNA]</scope>
    <source>
        <strain evidence="1 2">R6</strain>
    </source>
</reference>
<organism evidence="1 2">
    <name type="scientific">Nitratireductor rhodophyticola</name>
    <dbReference type="NCBI Taxonomy" id="2854036"/>
    <lineage>
        <taxon>Bacteria</taxon>
        <taxon>Pseudomonadati</taxon>
        <taxon>Pseudomonadota</taxon>
        <taxon>Alphaproteobacteria</taxon>
        <taxon>Hyphomicrobiales</taxon>
        <taxon>Phyllobacteriaceae</taxon>
        <taxon>Nitratireductor</taxon>
    </lineage>
</organism>
<proteinExistence type="predicted"/>
<sequence>MSVEITNLNYVPTLAVRSSEMNGLEKLPAATKDRLQPVFLLAPWPNAGELMKAIDRIERAYPKRSYFLDIDRDYTPTNLEASAQQEWLELRDPANNFANWIGFIDGIPNASPCLQIEGLTEAEVTEQIIAFQEMQRTFALRVETHRIPDNLDDTIAGINAVGSADYVVMIDAGWIADSLTTRAAIGNLIQNAFGDIDAQVPIVVSYTTIPKGYAEVEGTRFTPFDNREFIQELRQLTNRQKLVFGDWGSTRPREAPTPQSPPKPRIDLALRSGWLSARNKPEDWNYSDAATEILESDEWNEVDGLGIWGETMIRQTATNQDVGINSARKNVSVRVNIHLHNQAFYDSDDPKSLNLDEDWED</sequence>
<dbReference type="EMBL" id="JAHSQO010000001">
    <property type="protein sequence ID" value="MBY8915316.1"/>
    <property type="molecule type" value="Genomic_DNA"/>
</dbReference>
<accession>A0ABS7R2Z5</accession>